<dbReference type="InParanoid" id="A0A0G4EG61"/>
<evidence type="ECO:0000313" key="2">
    <source>
        <dbReference type="Proteomes" id="UP000041254"/>
    </source>
</evidence>
<dbReference type="PhylomeDB" id="A0A0G4EG61"/>
<proteinExistence type="predicted"/>
<sequence>MTSASACKPHMRGERRLATQTPLFTHTLLEVPVSIAAAGGMSGPSASASAAAGGGGYSNIFGFINHSGTQGDEQSRFCASFGRLLTLHEHFIALQTQMGDTIRHLAAKGSVCGRRLAMLERATADISDALGPLKDGLRGLNGVALLEGHSKTFALVTPDDEEANAVAEKTTETTQTKKKVEVDAKRRRIDAPPVEPSGAADPPFLPGLPDIPTDVMGGTLLPFISGHRDDPATLTPHNTIALCRTSEAVSSTVAAALVADIDSIIRRDGLTGVIGYAPLRRSTGVRRPFRLIRLHYLMVTGGDWTGNVPLLRIAESCGRVQQLPIQLRKNDLRRAGSKAVIDSRPPSMRQYALFSHRLGNWMQLRRTANGRDRLDRYVVTVHTKQTVPVRYRDRFDAADPPCHYDALECGSFRGLVINRLALLSSRLVSDRSYSPSSAEYRRICALVDQEPPLWDGCRTIDYHYNTIGPSYRLVILCGEEEGDDFAASIRMIKWPDGLTYIDLRTTEAPQPGGSGPAAFSRTVAKARNKMDGPALALPSAI</sequence>
<dbReference type="VEuPathDB" id="CryptoDB:Vbra_11519"/>
<dbReference type="EMBL" id="CDMY01000218">
    <property type="protein sequence ID" value="CEL94371.1"/>
    <property type="molecule type" value="Genomic_DNA"/>
</dbReference>
<dbReference type="Proteomes" id="UP000041254">
    <property type="component" value="Unassembled WGS sequence"/>
</dbReference>
<gene>
    <name evidence="1" type="ORF">Vbra_11519</name>
</gene>
<protein>
    <submittedName>
        <fullName evidence="1">Uncharacterized protein</fullName>
    </submittedName>
</protein>
<keyword evidence="2" id="KW-1185">Reference proteome</keyword>
<dbReference type="AlphaFoldDB" id="A0A0G4EG61"/>
<organism evidence="1 2">
    <name type="scientific">Vitrella brassicaformis (strain CCMP3155)</name>
    <dbReference type="NCBI Taxonomy" id="1169540"/>
    <lineage>
        <taxon>Eukaryota</taxon>
        <taxon>Sar</taxon>
        <taxon>Alveolata</taxon>
        <taxon>Colpodellida</taxon>
        <taxon>Vitrellaceae</taxon>
        <taxon>Vitrella</taxon>
    </lineage>
</organism>
<accession>A0A0G4EG61</accession>
<evidence type="ECO:0000313" key="1">
    <source>
        <dbReference type="EMBL" id="CEL94371.1"/>
    </source>
</evidence>
<name>A0A0G4EG61_VITBC</name>
<reference evidence="1 2" key="1">
    <citation type="submission" date="2014-11" db="EMBL/GenBank/DDBJ databases">
        <authorList>
            <person name="Zhu J."/>
            <person name="Qi W."/>
            <person name="Song R."/>
        </authorList>
    </citation>
    <scope>NUCLEOTIDE SEQUENCE [LARGE SCALE GENOMIC DNA]</scope>
</reference>